<dbReference type="OrthoDB" id="2472181at2"/>
<dbReference type="InterPro" id="IPR023213">
    <property type="entry name" value="CAT-like_dom_sf"/>
</dbReference>
<dbReference type="PANTHER" id="PTHR45527:SF1">
    <property type="entry name" value="FATTY ACID SYNTHASE"/>
    <property type="match status" value="1"/>
</dbReference>
<dbReference type="GO" id="GO:0005829">
    <property type="term" value="C:cytosol"/>
    <property type="evidence" value="ECO:0007669"/>
    <property type="project" value="TreeGrafter"/>
</dbReference>
<dbReference type="Gene3D" id="3.30.559.30">
    <property type="entry name" value="Nonribosomal peptide synthetase, condensation domain"/>
    <property type="match status" value="1"/>
</dbReference>
<dbReference type="InterPro" id="IPR036736">
    <property type="entry name" value="ACP-like_sf"/>
</dbReference>
<comment type="cofactor">
    <cofactor evidence="1">
        <name>pantetheine 4'-phosphate</name>
        <dbReference type="ChEBI" id="CHEBI:47942"/>
    </cofactor>
</comment>
<evidence type="ECO:0000256" key="4">
    <source>
        <dbReference type="SAM" id="MobiDB-lite"/>
    </source>
</evidence>
<evidence type="ECO:0000256" key="3">
    <source>
        <dbReference type="ARBA" id="ARBA00022553"/>
    </source>
</evidence>
<dbReference type="PROSITE" id="PS00455">
    <property type="entry name" value="AMP_BINDING"/>
    <property type="match status" value="1"/>
</dbReference>
<dbReference type="Gene3D" id="3.30.559.10">
    <property type="entry name" value="Chloramphenicol acetyltransferase-like domain"/>
    <property type="match status" value="1"/>
</dbReference>
<organism evidence="6 7">
    <name type="scientific">Micromonospora coxensis</name>
    <dbReference type="NCBI Taxonomy" id="356852"/>
    <lineage>
        <taxon>Bacteria</taxon>
        <taxon>Bacillati</taxon>
        <taxon>Actinomycetota</taxon>
        <taxon>Actinomycetes</taxon>
        <taxon>Micromonosporales</taxon>
        <taxon>Micromonosporaceae</taxon>
        <taxon>Micromonospora</taxon>
    </lineage>
</organism>
<dbReference type="Pfam" id="PF00668">
    <property type="entry name" value="Condensation"/>
    <property type="match status" value="1"/>
</dbReference>
<dbReference type="AlphaFoldDB" id="A0A1C5HCT0"/>
<dbReference type="InterPro" id="IPR000873">
    <property type="entry name" value="AMP-dep_synth/lig_dom"/>
</dbReference>
<reference evidence="7" key="1">
    <citation type="submission" date="2016-06" db="EMBL/GenBank/DDBJ databases">
        <authorList>
            <person name="Varghese N."/>
            <person name="Submissions Spin"/>
        </authorList>
    </citation>
    <scope>NUCLEOTIDE SEQUENCE [LARGE SCALE GENOMIC DNA]</scope>
    <source>
        <strain evidence="7">DSM 45161</strain>
    </source>
</reference>
<dbReference type="Proteomes" id="UP000198215">
    <property type="component" value="Chromosome I"/>
</dbReference>
<dbReference type="PROSITE" id="PS50075">
    <property type="entry name" value="CARRIER"/>
    <property type="match status" value="1"/>
</dbReference>
<dbReference type="SUPFAM" id="SSF56801">
    <property type="entry name" value="Acetyl-CoA synthetase-like"/>
    <property type="match status" value="1"/>
</dbReference>
<dbReference type="Pfam" id="PF00501">
    <property type="entry name" value="AMP-binding"/>
    <property type="match status" value="1"/>
</dbReference>
<feature type="domain" description="Carrier" evidence="5">
    <location>
        <begin position="983"/>
        <end position="1058"/>
    </location>
</feature>
<keyword evidence="7" id="KW-1185">Reference proteome</keyword>
<keyword evidence="3" id="KW-0597">Phosphoprotein</keyword>
<dbReference type="InterPro" id="IPR009081">
    <property type="entry name" value="PP-bd_ACP"/>
</dbReference>
<evidence type="ECO:0000313" key="6">
    <source>
        <dbReference type="EMBL" id="SCG43814.1"/>
    </source>
</evidence>
<dbReference type="Gene3D" id="1.10.1200.10">
    <property type="entry name" value="ACP-like"/>
    <property type="match status" value="1"/>
</dbReference>
<dbReference type="Pfam" id="PF00550">
    <property type="entry name" value="PP-binding"/>
    <property type="match status" value="1"/>
</dbReference>
<dbReference type="FunFam" id="1.10.1200.10:FF:000016">
    <property type="entry name" value="Non-ribosomal peptide synthase"/>
    <property type="match status" value="1"/>
</dbReference>
<gene>
    <name evidence="6" type="ORF">GA0070614_1129</name>
</gene>
<evidence type="ECO:0000256" key="2">
    <source>
        <dbReference type="ARBA" id="ARBA00022450"/>
    </source>
</evidence>
<dbReference type="GO" id="GO:0009366">
    <property type="term" value="C:enterobactin synthetase complex"/>
    <property type="evidence" value="ECO:0007669"/>
    <property type="project" value="TreeGrafter"/>
</dbReference>
<dbReference type="SMART" id="SM00823">
    <property type="entry name" value="PKS_PP"/>
    <property type="match status" value="1"/>
</dbReference>
<dbReference type="SUPFAM" id="SSF47336">
    <property type="entry name" value="ACP-like"/>
    <property type="match status" value="1"/>
</dbReference>
<accession>A0A1C5HCT0</accession>
<dbReference type="PANTHER" id="PTHR45527">
    <property type="entry name" value="NONRIBOSOMAL PEPTIDE SYNTHETASE"/>
    <property type="match status" value="1"/>
</dbReference>
<name>A0A1C5HCT0_9ACTN</name>
<proteinExistence type="predicted"/>
<dbReference type="EMBL" id="LT607753">
    <property type="protein sequence ID" value="SCG43814.1"/>
    <property type="molecule type" value="Genomic_DNA"/>
</dbReference>
<dbReference type="CDD" id="cd05930">
    <property type="entry name" value="A_NRPS"/>
    <property type="match status" value="1"/>
</dbReference>
<dbReference type="InterPro" id="IPR042099">
    <property type="entry name" value="ANL_N_sf"/>
</dbReference>
<dbReference type="GO" id="GO:0031177">
    <property type="term" value="F:phosphopantetheine binding"/>
    <property type="evidence" value="ECO:0007669"/>
    <property type="project" value="InterPro"/>
</dbReference>
<sequence>MVGTSGTDAGPVRTSWAQDGVWLLDHLAPYRGVHRIVRTWQVDGTLDAPALRAAWRTVLRRHEVLRTRLAERAGRPVPVLSADPEGAFVHVDLSHLDAADRDRAADRVCAAAATAPEHATDGPLARLTLVRTGPTAHRLVLALHRAVADDRSVSIIVDELSTCYAAVVQPATAGPPSLPPALRYADYARWQRDLVAGPAGRRLRDWWTAALTPPPPPVALPADHDPAGRPSAPAGLVPFDWGTELADRLATFCRARQVSPTVVLLAALQAVLHRYGDDDRVSVVLPVPVLPPAFTGLVGPCDNLLVLCADLGGAPTFTEVLRRAADVLRAATAHRELPFARLVGALPVDRDPGRVPLCDVLLAVPGPEAELRLAGAETRAAEIADGGPTVADLVVTVRRTWPSVTGTLAHRGDRFETATAAGLLGQVRTLLSAALDAPDTPLDRLPLDAPAPAEPAPDAPTVEPPPVHETIRDHARRIPDALAVAGVPDRWTYAELERRAAAVAGHLRGLPVDGAPVAVRMAPGPWQLAASLGILRAGGHLVWFGTGDAGERGRAILTELRPACLLRAGEDPADELARWFRDDLDGRLVDVTALPPLPADPAGPAVDDPGSRTAYVAYTSGSTGRPKGIAQTHRAFAQFVGWLADAMRLGPGARVAQWVTPEHDPSLCEVFATLVGGGTLHPVPERIRVHPEKFTDWLVRERITFLQTVPSFARELLAVITARPPADRPTALTRLVLMGEALSGPLVDGFRRVLPDTRLANIYGPTETIAATWHDITGPVPATVPIGRPIPGRQVLVLDEADRPCPTGVTGEIVVRSRHVCDGYVGVGADGPAFRAPAGRPDDGTGLRWYRTGDLARRRWDGLLEFRGRRDHQVKLLGTRVELADVEAALTAQDSVAECVVVPVTDADGLVVRLTAYVVPRRGPDGAPLAGAGQWRAHLRRRFGTAMVLVSFETVPERLPRTVAGKVDRRRLPAPRSASARRAPTGPVEQGLAEIWSDLLGGGRFDAEATFFAAGGHSLLVPRLVARIRRRFGVTVALRECFTHNTLAGMAALVEAAGAAHDSSVPADSADLRAVTDAME</sequence>
<dbReference type="GO" id="GO:0008610">
    <property type="term" value="P:lipid biosynthetic process"/>
    <property type="evidence" value="ECO:0007669"/>
    <property type="project" value="UniProtKB-ARBA"/>
</dbReference>
<dbReference type="Pfam" id="PF13193">
    <property type="entry name" value="AMP-binding_C"/>
    <property type="match status" value="1"/>
</dbReference>
<dbReference type="InterPro" id="IPR020845">
    <property type="entry name" value="AMP-binding_CS"/>
</dbReference>
<dbReference type="Gene3D" id="3.40.50.12780">
    <property type="entry name" value="N-terminal domain of ligase-like"/>
    <property type="match status" value="1"/>
</dbReference>
<dbReference type="GO" id="GO:0047527">
    <property type="term" value="F:2,3-dihydroxybenzoate-serine ligase activity"/>
    <property type="evidence" value="ECO:0007669"/>
    <property type="project" value="TreeGrafter"/>
</dbReference>
<evidence type="ECO:0000313" key="7">
    <source>
        <dbReference type="Proteomes" id="UP000198215"/>
    </source>
</evidence>
<dbReference type="InterPro" id="IPR020806">
    <property type="entry name" value="PKS_PP-bd"/>
</dbReference>
<dbReference type="GO" id="GO:0009239">
    <property type="term" value="P:enterobactin biosynthetic process"/>
    <property type="evidence" value="ECO:0007669"/>
    <property type="project" value="TreeGrafter"/>
</dbReference>
<feature type="region of interest" description="Disordered" evidence="4">
    <location>
        <begin position="441"/>
        <end position="467"/>
    </location>
</feature>
<evidence type="ECO:0000256" key="1">
    <source>
        <dbReference type="ARBA" id="ARBA00001957"/>
    </source>
</evidence>
<protein>
    <submittedName>
        <fullName evidence="6">Amino acid adenylation domain-containing protein</fullName>
    </submittedName>
</protein>
<dbReference type="GO" id="GO:0043041">
    <property type="term" value="P:amino acid activation for nonribosomal peptide biosynthetic process"/>
    <property type="evidence" value="ECO:0007669"/>
    <property type="project" value="TreeGrafter"/>
</dbReference>
<dbReference type="Gene3D" id="3.30.300.30">
    <property type="match status" value="1"/>
</dbReference>
<evidence type="ECO:0000259" key="5">
    <source>
        <dbReference type="PROSITE" id="PS50075"/>
    </source>
</evidence>
<feature type="compositionally biased region" description="Pro residues" evidence="4">
    <location>
        <begin position="452"/>
        <end position="467"/>
    </location>
</feature>
<keyword evidence="2" id="KW-0596">Phosphopantetheine</keyword>
<dbReference type="InterPro" id="IPR025110">
    <property type="entry name" value="AMP-bd_C"/>
</dbReference>
<dbReference type="GO" id="GO:0072330">
    <property type="term" value="P:monocarboxylic acid biosynthetic process"/>
    <property type="evidence" value="ECO:0007669"/>
    <property type="project" value="UniProtKB-ARBA"/>
</dbReference>
<dbReference type="InterPro" id="IPR001242">
    <property type="entry name" value="Condensation_dom"/>
</dbReference>
<dbReference type="SUPFAM" id="SSF52777">
    <property type="entry name" value="CoA-dependent acyltransferases"/>
    <property type="match status" value="2"/>
</dbReference>
<dbReference type="InterPro" id="IPR045851">
    <property type="entry name" value="AMP-bd_C_sf"/>
</dbReference>